<dbReference type="Gene3D" id="3.60.110.10">
    <property type="entry name" value="Carbon-nitrogen hydrolase"/>
    <property type="match status" value="1"/>
</dbReference>
<dbReference type="EMBL" id="LUGH01000520">
    <property type="protein sequence ID" value="OBZ84358.1"/>
    <property type="molecule type" value="Genomic_DNA"/>
</dbReference>
<dbReference type="GO" id="GO:0050152">
    <property type="term" value="F:omega-amidase activity"/>
    <property type="evidence" value="ECO:0007669"/>
    <property type="project" value="TreeGrafter"/>
</dbReference>
<name>A0A1C7N5T0_9FUNG</name>
<dbReference type="SUPFAM" id="SSF56317">
    <property type="entry name" value="Carbon-nitrogen hydrolase"/>
    <property type="match status" value="1"/>
</dbReference>
<dbReference type="CDD" id="cd07572">
    <property type="entry name" value="nit"/>
    <property type="match status" value="1"/>
</dbReference>
<dbReference type="InterPro" id="IPR001110">
    <property type="entry name" value="UPF0012_CS"/>
</dbReference>
<dbReference type="Pfam" id="PF00795">
    <property type="entry name" value="CN_hydrolase"/>
    <property type="match status" value="1"/>
</dbReference>
<dbReference type="GO" id="GO:0006107">
    <property type="term" value="P:oxaloacetate metabolic process"/>
    <property type="evidence" value="ECO:0007669"/>
    <property type="project" value="TreeGrafter"/>
</dbReference>
<sequence>MSLLKKMTSVLSPASSFKLALIQLGGVGPEVTKNLTHAREKIFEAAKNGAQVVVLPECFNSPYGSNYFPEYAEPLINGESVTMLSAAAKEADVYLIGGSIPEREESTGKIFNTLTAYDPSGKMIAKHRKVHLFDIDVPGKITFKESDTLTGGDWLTHIDTKYGKIGVGICYDIRFPEMAMIAARKGCLAMIYPGAFNMTTGPLHWELLQRARAVDNQMYVAACSPARDLSASYHAWGHSTVVDPKGVVIATCEENETIVYADIDPKQVQEVRTNIPLYDQRRFDIYGDVSETVSIDQCGIGKKKQ</sequence>
<comment type="similarity">
    <text evidence="1">Belongs to the carbon-nitrogen hydrolase superfamily. NIT1/NIT2 family.</text>
</comment>
<dbReference type="STRING" id="101091.A0A1C7N5T0"/>
<keyword evidence="2 4" id="KW-0378">Hydrolase</keyword>
<dbReference type="PROSITE" id="PS50263">
    <property type="entry name" value="CN_HYDROLASE"/>
    <property type="match status" value="1"/>
</dbReference>
<dbReference type="FunCoup" id="A0A1C7N5T0">
    <property type="interactions" value="325"/>
</dbReference>
<dbReference type="InterPro" id="IPR036526">
    <property type="entry name" value="C-N_Hydrolase_sf"/>
</dbReference>
<dbReference type="GO" id="GO:0043605">
    <property type="term" value="P:amide catabolic process"/>
    <property type="evidence" value="ECO:0007669"/>
    <property type="project" value="EnsemblFungi"/>
</dbReference>
<evidence type="ECO:0000313" key="5">
    <source>
        <dbReference type="Proteomes" id="UP000093000"/>
    </source>
</evidence>
<protein>
    <submittedName>
        <fullName evidence="4">Hydrolase C26A3.11</fullName>
    </submittedName>
</protein>
<dbReference type="GO" id="GO:0006541">
    <property type="term" value="P:glutamine metabolic process"/>
    <property type="evidence" value="ECO:0007669"/>
    <property type="project" value="TreeGrafter"/>
</dbReference>
<reference evidence="4 5" key="1">
    <citation type="submission" date="2016-03" db="EMBL/GenBank/DDBJ databases">
        <title>Choanephora cucurbitarum.</title>
        <authorList>
            <person name="Min B."/>
            <person name="Park H."/>
            <person name="Park J.-H."/>
            <person name="Shin H.-D."/>
            <person name="Choi I.-G."/>
        </authorList>
    </citation>
    <scope>NUCLEOTIDE SEQUENCE [LARGE SCALE GENOMIC DNA]</scope>
    <source>
        <strain evidence="4 5">KUS-F28377</strain>
    </source>
</reference>
<dbReference type="PROSITE" id="PS01227">
    <property type="entry name" value="UPF0012"/>
    <property type="match status" value="1"/>
</dbReference>
<dbReference type="PANTHER" id="PTHR23088">
    <property type="entry name" value="NITRILASE-RELATED"/>
    <property type="match status" value="1"/>
</dbReference>
<dbReference type="InParanoid" id="A0A1C7N5T0"/>
<comment type="caution">
    <text evidence="4">The sequence shown here is derived from an EMBL/GenBank/DDBJ whole genome shotgun (WGS) entry which is preliminary data.</text>
</comment>
<dbReference type="FunFam" id="3.60.110.10:FF:000002">
    <property type="entry name" value="Nitrilase family member 2"/>
    <property type="match status" value="1"/>
</dbReference>
<accession>A0A1C7N5T0</accession>
<keyword evidence="5" id="KW-1185">Reference proteome</keyword>
<gene>
    <name evidence="4" type="ORF">A0J61_07588</name>
</gene>
<dbReference type="OrthoDB" id="10250282at2759"/>
<dbReference type="PANTHER" id="PTHR23088:SF30">
    <property type="entry name" value="OMEGA-AMIDASE NIT2"/>
    <property type="match status" value="1"/>
</dbReference>
<evidence type="ECO:0000313" key="4">
    <source>
        <dbReference type="EMBL" id="OBZ84358.1"/>
    </source>
</evidence>
<evidence type="ECO:0000256" key="1">
    <source>
        <dbReference type="ARBA" id="ARBA00010613"/>
    </source>
</evidence>
<evidence type="ECO:0000256" key="2">
    <source>
        <dbReference type="ARBA" id="ARBA00022801"/>
    </source>
</evidence>
<dbReference type="GO" id="GO:0005739">
    <property type="term" value="C:mitochondrion"/>
    <property type="evidence" value="ECO:0007669"/>
    <property type="project" value="TreeGrafter"/>
</dbReference>
<dbReference type="GO" id="GO:0006528">
    <property type="term" value="P:asparagine metabolic process"/>
    <property type="evidence" value="ECO:0007669"/>
    <property type="project" value="TreeGrafter"/>
</dbReference>
<proteinExistence type="inferred from homology"/>
<dbReference type="AlphaFoldDB" id="A0A1C7N5T0"/>
<feature type="domain" description="CN hydrolase" evidence="3">
    <location>
        <begin position="17"/>
        <end position="265"/>
    </location>
</feature>
<dbReference type="Proteomes" id="UP000093000">
    <property type="component" value="Unassembled WGS sequence"/>
</dbReference>
<organism evidence="4 5">
    <name type="scientific">Choanephora cucurbitarum</name>
    <dbReference type="NCBI Taxonomy" id="101091"/>
    <lineage>
        <taxon>Eukaryota</taxon>
        <taxon>Fungi</taxon>
        <taxon>Fungi incertae sedis</taxon>
        <taxon>Mucoromycota</taxon>
        <taxon>Mucoromycotina</taxon>
        <taxon>Mucoromycetes</taxon>
        <taxon>Mucorales</taxon>
        <taxon>Mucorineae</taxon>
        <taxon>Choanephoraceae</taxon>
        <taxon>Choanephoroideae</taxon>
        <taxon>Choanephora</taxon>
    </lineage>
</organism>
<dbReference type="InterPro" id="IPR003010">
    <property type="entry name" value="C-N_Hydrolase"/>
</dbReference>
<dbReference type="InterPro" id="IPR045254">
    <property type="entry name" value="Nit1/2_C-N_Hydrolase"/>
</dbReference>
<evidence type="ECO:0000259" key="3">
    <source>
        <dbReference type="PROSITE" id="PS50263"/>
    </source>
</evidence>